<organism evidence="10">
    <name type="scientific">Brassica oleracea</name>
    <name type="common">Wild cabbage</name>
    <dbReference type="NCBI Taxonomy" id="3712"/>
    <lineage>
        <taxon>Eukaryota</taxon>
        <taxon>Viridiplantae</taxon>
        <taxon>Streptophyta</taxon>
        <taxon>Embryophyta</taxon>
        <taxon>Tracheophyta</taxon>
        <taxon>Spermatophyta</taxon>
        <taxon>Magnoliopsida</taxon>
        <taxon>eudicotyledons</taxon>
        <taxon>Gunneridae</taxon>
        <taxon>Pentapetalae</taxon>
        <taxon>rosids</taxon>
        <taxon>malvids</taxon>
        <taxon>Brassicales</taxon>
        <taxon>Brassicaceae</taxon>
        <taxon>Brassiceae</taxon>
        <taxon>Brassica</taxon>
    </lineage>
</organism>
<dbReference type="PANTHER" id="PTHR33108:SF79">
    <property type="entry name" value="CASP-LIKE PROTEIN (DUF1677)"/>
    <property type="match status" value="1"/>
</dbReference>
<dbReference type="InterPro" id="IPR012876">
    <property type="entry name" value="DUF1677_pln"/>
</dbReference>
<dbReference type="NCBIfam" id="TIGR01569">
    <property type="entry name" value="A_tha_TIGR01569"/>
    <property type="match status" value="1"/>
</dbReference>
<reference evidence="10" key="1">
    <citation type="submission" date="2018-11" db="EMBL/GenBank/DDBJ databases">
        <authorList>
            <consortium name="Genoscope - CEA"/>
            <person name="William W."/>
        </authorList>
    </citation>
    <scope>NUCLEOTIDE SEQUENCE</scope>
</reference>
<dbReference type="AlphaFoldDB" id="A0A3P6GRI2"/>
<comment type="similarity">
    <text evidence="2 7">Belongs to the Casparian strip membrane proteins (CASP) family.</text>
</comment>
<evidence type="ECO:0000256" key="1">
    <source>
        <dbReference type="ARBA" id="ARBA00004651"/>
    </source>
</evidence>
<comment type="subunit">
    <text evidence="7">Homodimer and heterodimers.</text>
</comment>
<keyword evidence="4 7" id="KW-0812">Transmembrane</keyword>
<keyword evidence="3 7" id="KW-1003">Cell membrane</keyword>
<comment type="subcellular location">
    <subcellularLocation>
        <location evidence="1 7">Cell membrane</location>
        <topology evidence="1 7">Multi-pass membrane protein</topology>
    </subcellularLocation>
</comment>
<feature type="transmembrane region" description="Helical" evidence="7">
    <location>
        <begin position="247"/>
        <end position="273"/>
    </location>
</feature>
<feature type="transmembrane region" description="Helical" evidence="7">
    <location>
        <begin position="329"/>
        <end position="361"/>
    </location>
</feature>
<evidence type="ECO:0000313" key="10">
    <source>
        <dbReference type="EMBL" id="VDD62586.1"/>
    </source>
</evidence>
<dbReference type="Pfam" id="PF04535">
    <property type="entry name" value="CASP_dom"/>
    <property type="match status" value="1"/>
</dbReference>
<dbReference type="EMBL" id="LR031880">
    <property type="protein sequence ID" value="VDD62586.1"/>
    <property type="molecule type" value="Genomic_DNA"/>
</dbReference>
<name>A0A3P6GRI2_BRAOL</name>
<dbReference type="InterPro" id="IPR006459">
    <property type="entry name" value="CASP/CASPL"/>
</dbReference>
<feature type="transmembrane region" description="Helical" evidence="7">
    <location>
        <begin position="202"/>
        <end position="222"/>
    </location>
</feature>
<feature type="transmembrane region" description="Helical" evidence="7">
    <location>
        <begin position="285"/>
        <end position="309"/>
    </location>
</feature>
<evidence type="ECO:0000256" key="2">
    <source>
        <dbReference type="ARBA" id="ARBA00007651"/>
    </source>
</evidence>
<evidence type="ECO:0000256" key="4">
    <source>
        <dbReference type="ARBA" id="ARBA00022692"/>
    </source>
</evidence>
<evidence type="ECO:0000256" key="8">
    <source>
        <dbReference type="SAM" id="MobiDB-lite"/>
    </source>
</evidence>
<feature type="region of interest" description="Disordered" evidence="8">
    <location>
        <begin position="141"/>
        <end position="196"/>
    </location>
</feature>
<keyword evidence="5 7" id="KW-1133">Transmembrane helix</keyword>
<evidence type="ECO:0000256" key="5">
    <source>
        <dbReference type="ARBA" id="ARBA00022989"/>
    </source>
</evidence>
<sequence>MAANGRRKSVSGSVVKPPPPPKLAQASLHRTLSDISLDFHREEKGLGTITEVEKAKCECCGMREECTMEYIEKVREKFLGKWICGLCSEAVKEEREKKEENGLEGALKEHMSACLRFNKLGRKYPALFQAEAMRDMLRKSTRRSQSISPKPMSTIHNKPAISRTSSLESRKEEEVKKVDRMNRNGEEEVAEKKRRRREGVQVSLRGGCLAASATAIAVMLMATEKGVADIYGLPLPLNSSWSFSPSYQYVVGACTVTILYSLFHLCLGIYRLLTGSPITPSRSQAWLCFIFDQLFSYLIMSAGSAGIGVTNLNKTGIKHTPLPDFCKTLSYFCNHVALSLLLVLLSFIFLASSSLVNVLVLSTL</sequence>
<feature type="domain" description="Casparian strip membrane protein" evidence="9">
    <location>
        <begin position="195"/>
        <end position="349"/>
    </location>
</feature>
<evidence type="ECO:0000256" key="6">
    <source>
        <dbReference type="ARBA" id="ARBA00023136"/>
    </source>
</evidence>
<evidence type="ECO:0000256" key="3">
    <source>
        <dbReference type="ARBA" id="ARBA00022475"/>
    </source>
</evidence>
<proteinExistence type="inferred from homology"/>
<evidence type="ECO:0000259" key="9">
    <source>
        <dbReference type="Pfam" id="PF04535"/>
    </source>
</evidence>
<evidence type="ECO:0000256" key="7">
    <source>
        <dbReference type="RuleBase" id="RU361233"/>
    </source>
</evidence>
<accession>A0A3P6GRI2</accession>
<dbReference type="Pfam" id="PF07911">
    <property type="entry name" value="DUF1677"/>
    <property type="match status" value="1"/>
</dbReference>
<gene>
    <name evidence="10" type="ORF">BOLC6T38039H</name>
</gene>
<feature type="region of interest" description="Disordered" evidence="8">
    <location>
        <begin position="1"/>
        <end position="25"/>
    </location>
</feature>
<feature type="compositionally biased region" description="Basic and acidic residues" evidence="8">
    <location>
        <begin position="168"/>
        <end position="186"/>
    </location>
</feature>
<dbReference type="PANTHER" id="PTHR33108">
    <property type="entry name" value="OS01G0745000 PROTEIN"/>
    <property type="match status" value="1"/>
</dbReference>
<keyword evidence="6 7" id="KW-0472">Membrane</keyword>
<dbReference type="InterPro" id="IPR006702">
    <property type="entry name" value="CASP_dom"/>
</dbReference>
<protein>
    <recommendedName>
        <fullName evidence="7">CASP-like protein</fullName>
    </recommendedName>
</protein>
<dbReference type="GO" id="GO:0005886">
    <property type="term" value="C:plasma membrane"/>
    <property type="evidence" value="ECO:0007669"/>
    <property type="project" value="UniProtKB-SubCell"/>
</dbReference>